<dbReference type="GO" id="GO:0140078">
    <property type="term" value="F:class I DNA-(apurinic or apyrimidinic site) endonuclease activity"/>
    <property type="evidence" value="ECO:0007669"/>
    <property type="project" value="UniProtKB-EC"/>
</dbReference>
<keyword evidence="8" id="KW-0511">Multifunctional enzyme</keyword>
<keyword evidence="4" id="KW-0227">DNA damage</keyword>
<dbReference type="EMBL" id="CP007452">
    <property type="protein sequence ID" value="AHM57049.1"/>
    <property type="molecule type" value="Genomic_DNA"/>
</dbReference>
<dbReference type="Proteomes" id="UP000019591">
    <property type="component" value="Chromosome"/>
</dbReference>
<dbReference type="STRING" id="1286171.EAL2_c17540"/>
<proteinExistence type="inferred from homology"/>
<dbReference type="Pfam" id="PF00730">
    <property type="entry name" value="HhH-GPD"/>
    <property type="match status" value="1"/>
</dbReference>
<keyword evidence="13" id="KW-1185">Reference proteome</keyword>
<dbReference type="CDD" id="cd00056">
    <property type="entry name" value="ENDO3c"/>
    <property type="match status" value="1"/>
</dbReference>
<evidence type="ECO:0000259" key="11">
    <source>
        <dbReference type="SMART" id="SM00478"/>
    </source>
</evidence>
<keyword evidence="6" id="KW-0234">DNA repair</keyword>
<dbReference type="Pfam" id="PF00633">
    <property type="entry name" value="HHH"/>
    <property type="match status" value="1"/>
</dbReference>
<comment type="catalytic activity">
    <reaction evidence="10">
        <text>2'-deoxyribonucleotide-(2'-deoxyribose 5'-phosphate)-2'-deoxyribonucleotide-DNA = a 3'-end 2'-deoxyribonucleotide-(2,3-dehydro-2,3-deoxyribose 5'-phosphate)-DNA + a 5'-end 5'-phospho-2'-deoxyribonucleoside-DNA + H(+)</text>
        <dbReference type="Rhea" id="RHEA:66592"/>
        <dbReference type="Rhea" id="RHEA-COMP:13180"/>
        <dbReference type="Rhea" id="RHEA-COMP:16897"/>
        <dbReference type="Rhea" id="RHEA-COMP:17067"/>
        <dbReference type="ChEBI" id="CHEBI:15378"/>
        <dbReference type="ChEBI" id="CHEBI:136412"/>
        <dbReference type="ChEBI" id="CHEBI:157695"/>
        <dbReference type="ChEBI" id="CHEBI:167181"/>
        <dbReference type="EC" id="4.2.99.18"/>
    </reaction>
</comment>
<evidence type="ECO:0000256" key="4">
    <source>
        <dbReference type="ARBA" id="ARBA00022763"/>
    </source>
</evidence>
<dbReference type="SMART" id="SM00478">
    <property type="entry name" value="ENDO3c"/>
    <property type="match status" value="1"/>
</dbReference>
<comment type="similarity">
    <text evidence="2">Belongs to the type-1 OGG1 family.</text>
</comment>
<dbReference type="GO" id="GO:0008534">
    <property type="term" value="F:oxidized purine nucleobase lesion DNA N-glycosylase activity"/>
    <property type="evidence" value="ECO:0007669"/>
    <property type="project" value="InterPro"/>
</dbReference>
<evidence type="ECO:0000313" key="13">
    <source>
        <dbReference type="Proteomes" id="UP000019591"/>
    </source>
</evidence>
<organism evidence="12 13">
    <name type="scientific">Peptoclostridium acidaminophilum DSM 3953</name>
    <dbReference type="NCBI Taxonomy" id="1286171"/>
    <lineage>
        <taxon>Bacteria</taxon>
        <taxon>Bacillati</taxon>
        <taxon>Bacillota</taxon>
        <taxon>Clostridia</taxon>
        <taxon>Peptostreptococcales</taxon>
        <taxon>Peptoclostridiaceae</taxon>
        <taxon>Peptoclostridium</taxon>
    </lineage>
</organism>
<sequence length="294" mass="34174">MELKIYEEKKGIIVSGLNDFEPRHIFECGQCFRWDREEDGSYTGVAHSRVLNVKKEGDIVIFNNTSRSDFEGIWMDYFDIGRDYSAIKEKLRKLDEHLERSVEFGYGIRLLKQDVWETTVSFIISANNAIPKIKKTIDTLSYLANEEIIEYGGRKFYAFPSPETIHMFHEKCVDNCKAGYRAQYIKDSCSMIINRDVDLERLAEFGSHECRKELMRLPGVGPKVADCIMLFALQKFDAFPVDVWVKRVISSLYNQEDMSLNKMREFALGRFGDLAGFAQQYLFYYARENGVGRK</sequence>
<dbReference type="InterPro" id="IPR000445">
    <property type="entry name" value="HhH_motif"/>
</dbReference>
<dbReference type="EC" id="4.2.99.18" evidence="3"/>
<evidence type="ECO:0000313" key="12">
    <source>
        <dbReference type="EMBL" id="AHM57049.1"/>
    </source>
</evidence>
<dbReference type="InterPro" id="IPR052054">
    <property type="entry name" value="Oxidative_DNA_repair_enzyme"/>
</dbReference>
<dbReference type="AlphaFoldDB" id="W8T5M2"/>
<dbReference type="SUPFAM" id="SSF55945">
    <property type="entry name" value="TATA-box binding protein-like"/>
    <property type="match status" value="1"/>
</dbReference>
<evidence type="ECO:0000256" key="2">
    <source>
        <dbReference type="ARBA" id="ARBA00010679"/>
    </source>
</evidence>
<dbReference type="PANTHER" id="PTHR10242">
    <property type="entry name" value="8-OXOGUANINE DNA GLYCOSYLASE"/>
    <property type="match status" value="1"/>
</dbReference>
<dbReference type="Pfam" id="PF07934">
    <property type="entry name" value="OGG_N"/>
    <property type="match status" value="1"/>
</dbReference>
<evidence type="ECO:0000256" key="10">
    <source>
        <dbReference type="ARBA" id="ARBA00044632"/>
    </source>
</evidence>
<comment type="similarity">
    <text evidence="1">Belongs to the Nth/MutY family.</text>
</comment>
<dbReference type="GO" id="GO:0006289">
    <property type="term" value="P:nucleotide-excision repair"/>
    <property type="evidence" value="ECO:0007669"/>
    <property type="project" value="InterPro"/>
</dbReference>
<dbReference type="KEGG" id="eac:EAL2_c17540"/>
<dbReference type="GO" id="GO:0003684">
    <property type="term" value="F:damaged DNA binding"/>
    <property type="evidence" value="ECO:0007669"/>
    <property type="project" value="InterPro"/>
</dbReference>
<evidence type="ECO:0000256" key="9">
    <source>
        <dbReference type="ARBA" id="ARBA00023295"/>
    </source>
</evidence>
<keyword evidence="7 12" id="KW-0456">Lyase</keyword>
<evidence type="ECO:0000256" key="6">
    <source>
        <dbReference type="ARBA" id="ARBA00023204"/>
    </source>
</evidence>
<evidence type="ECO:0000256" key="5">
    <source>
        <dbReference type="ARBA" id="ARBA00022801"/>
    </source>
</evidence>
<dbReference type="InterPro" id="IPR012904">
    <property type="entry name" value="OGG_N"/>
</dbReference>
<evidence type="ECO:0000256" key="1">
    <source>
        <dbReference type="ARBA" id="ARBA00008343"/>
    </source>
</evidence>
<dbReference type="OrthoDB" id="9798522at2"/>
<dbReference type="PANTHER" id="PTHR10242:SF2">
    <property type="entry name" value="N-GLYCOSYLASE_DNA LYASE"/>
    <property type="match status" value="1"/>
</dbReference>
<evidence type="ECO:0000256" key="7">
    <source>
        <dbReference type="ARBA" id="ARBA00023239"/>
    </source>
</evidence>
<dbReference type="GO" id="GO:0006284">
    <property type="term" value="P:base-excision repair"/>
    <property type="evidence" value="ECO:0007669"/>
    <property type="project" value="InterPro"/>
</dbReference>
<keyword evidence="9 12" id="KW-0326">Glycosidase</keyword>
<dbReference type="Gene3D" id="1.10.1670.10">
    <property type="entry name" value="Helix-hairpin-Helix base-excision DNA repair enzymes (C-terminal)"/>
    <property type="match status" value="1"/>
</dbReference>
<dbReference type="PATRIC" id="fig|1286171.3.peg.1713"/>
<feature type="domain" description="HhH-GPD" evidence="11">
    <location>
        <begin position="135"/>
        <end position="287"/>
    </location>
</feature>
<reference evidence="12 13" key="1">
    <citation type="journal article" date="2014" name="Genome Announc.">
        <title>Complete Genome Sequence of Amino Acid-Utilizing Eubacterium acidaminophilum al-2 (DSM 3953).</title>
        <authorList>
            <person name="Poehlein A."/>
            <person name="Andreesen J.R."/>
            <person name="Daniel R."/>
        </authorList>
    </citation>
    <scope>NUCLEOTIDE SEQUENCE [LARGE SCALE GENOMIC DNA]</scope>
    <source>
        <strain evidence="12 13">DSM 3953</strain>
    </source>
</reference>
<dbReference type="eggNOG" id="COG0122">
    <property type="taxonomic scope" value="Bacteria"/>
</dbReference>
<dbReference type="InterPro" id="IPR011257">
    <property type="entry name" value="DNA_glycosylase"/>
</dbReference>
<keyword evidence="5 12" id="KW-0378">Hydrolase</keyword>
<dbReference type="InterPro" id="IPR003265">
    <property type="entry name" value="HhH-GPD_domain"/>
</dbReference>
<protein>
    <recommendedName>
        <fullName evidence="3">DNA-(apurinic or apyrimidinic site) lyase</fullName>
        <ecNumber evidence="3">4.2.99.18</ecNumber>
    </recommendedName>
</protein>
<gene>
    <name evidence="12" type="ORF">EAL2_c17540</name>
</gene>
<name>W8T5M2_PEPAC</name>
<evidence type="ECO:0000256" key="3">
    <source>
        <dbReference type="ARBA" id="ARBA00012720"/>
    </source>
</evidence>
<dbReference type="SUPFAM" id="SSF48150">
    <property type="entry name" value="DNA-glycosylase"/>
    <property type="match status" value="1"/>
</dbReference>
<dbReference type="RefSeq" id="WP_025436012.1">
    <property type="nucleotide sequence ID" value="NZ_CP007452.1"/>
</dbReference>
<evidence type="ECO:0000256" key="8">
    <source>
        <dbReference type="ARBA" id="ARBA00023268"/>
    </source>
</evidence>
<dbReference type="Gene3D" id="1.10.340.30">
    <property type="entry name" value="Hypothetical protein, domain 2"/>
    <property type="match status" value="1"/>
</dbReference>
<dbReference type="HOGENOM" id="CLU_027543_3_0_9"/>
<dbReference type="Gene3D" id="3.30.310.260">
    <property type="match status" value="1"/>
</dbReference>
<accession>W8T5M2</accession>
<dbReference type="InterPro" id="IPR023170">
    <property type="entry name" value="HhH_base_excis_C"/>
</dbReference>